<evidence type="ECO:0000313" key="1">
    <source>
        <dbReference type="EMBL" id="EJK69641.1"/>
    </source>
</evidence>
<protein>
    <submittedName>
        <fullName evidence="1">Uncharacterized protein</fullName>
    </submittedName>
</protein>
<reference evidence="1 2" key="1">
    <citation type="journal article" date="2012" name="Genome Biol.">
        <title>Genome and low-iron response of an oceanic diatom adapted to chronic iron limitation.</title>
        <authorList>
            <person name="Lommer M."/>
            <person name="Specht M."/>
            <person name="Roy A.S."/>
            <person name="Kraemer L."/>
            <person name="Andreson R."/>
            <person name="Gutowska M.A."/>
            <person name="Wolf J."/>
            <person name="Bergner S.V."/>
            <person name="Schilhabel M.B."/>
            <person name="Klostermeier U.C."/>
            <person name="Beiko R.G."/>
            <person name="Rosenstiel P."/>
            <person name="Hippler M."/>
            <person name="Laroche J."/>
        </authorList>
    </citation>
    <scope>NUCLEOTIDE SEQUENCE [LARGE SCALE GENOMIC DNA]</scope>
    <source>
        <strain evidence="1 2">CCMP1005</strain>
    </source>
</reference>
<dbReference type="Proteomes" id="UP000266841">
    <property type="component" value="Unassembled WGS sequence"/>
</dbReference>
<name>K0T8H3_THAOC</name>
<dbReference type="AlphaFoldDB" id="K0T8H3"/>
<comment type="caution">
    <text evidence="1">The sequence shown here is derived from an EMBL/GenBank/DDBJ whole genome shotgun (WGS) entry which is preliminary data.</text>
</comment>
<gene>
    <name evidence="1" type="ORF">THAOC_09083</name>
</gene>
<sequence length="265" mass="28436">MAPSSLFATDDTSKSARSRGIYSRPSAAIERGSGFFIPGLEGSKIRFLFGITAILAEQLNHALVPAKPGDWGQVVAESLSLFYGVFLLLQGTIELSAEGKWERSSGESAVEVPGTRSAFVAECPAHVSPDVQREVQRTCEAVLNYSPAIFVTLANTAGSLYTLGYDVDSGDTPQRGSDEEKKLIQTCLDAASQSKGGRVALPEIHPASKLLPKSATRCILVQRVGDVCGSEACLIIGSDRLLPSFTRNDLRWIGQLADFTNLRTK</sequence>
<organism evidence="1 2">
    <name type="scientific">Thalassiosira oceanica</name>
    <name type="common">Marine diatom</name>
    <dbReference type="NCBI Taxonomy" id="159749"/>
    <lineage>
        <taxon>Eukaryota</taxon>
        <taxon>Sar</taxon>
        <taxon>Stramenopiles</taxon>
        <taxon>Ochrophyta</taxon>
        <taxon>Bacillariophyta</taxon>
        <taxon>Coscinodiscophyceae</taxon>
        <taxon>Thalassiosirophycidae</taxon>
        <taxon>Thalassiosirales</taxon>
        <taxon>Thalassiosiraceae</taxon>
        <taxon>Thalassiosira</taxon>
    </lineage>
</organism>
<dbReference type="OrthoDB" id="44224at2759"/>
<dbReference type="EMBL" id="AGNL01009791">
    <property type="protein sequence ID" value="EJK69641.1"/>
    <property type="molecule type" value="Genomic_DNA"/>
</dbReference>
<dbReference type="Pfam" id="PF11152">
    <property type="entry name" value="CCB2_CCB4"/>
    <property type="match status" value="1"/>
</dbReference>
<accession>K0T8H3</accession>
<keyword evidence="2" id="KW-1185">Reference proteome</keyword>
<dbReference type="InterPro" id="IPR021325">
    <property type="entry name" value="CCB2/CCB4"/>
</dbReference>
<dbReference type="OMA" id="PATEWYL"/>
<evidence type="ECO:0000313" key="2">
    <source>
        <dbReference type="Proteomes" id="UP000266841"/>
    </source>
</evidence>
<dbReference type="eggNOG" id="ENOG502SFT0">
    <property type="taxonomic scope" value="Eukaryota"/>
</dbReference>
<proteinExistence type="predicted"/>